<evidence type="ECO:0000256" key="1">
    <source>
        <dbReference type="SAM" id="Coils"/>
    </source>
</evidence>
<evidence type="ECO:0008006" key="4">
    <source>
        <dbReference type="Google" id="ProtNLM"/>
    </source>
</evidence>
<evidence type="ECO:0000313" key="3">
    <source>
        <dbReference type="Proteomes" id="UP000642265"/>
    </source>
</evidence>
<gene>
    <name evidence="2" type="ORF">IH622_16440</name>
</gene>
<feature type="coiled-coil region" evidence="1">
    <location>
        <begin position="70"/>
        <end position="107"/>
    </location>
</feature>
<comment type="caution">
    <text evidence="2">The sequence shown here is derived from an EMBL/GenBank/DDBJ whole genome shotgun (WGS) entry which is preliminary data.</text>
</comment>
<reference evidence="2" key="1">
    <citation type="submission" date="2020-09" db="EMBL/GenBank/DDBJ databases">
        <authorList>
            <person name="Dalcin Martins P."/>
        </authorList>
    </citation>
    <scope>NUCLEOTIDE SEQUENCE</scope>
    <source>
        <strain evidence="2">MAG47</strain>
    </source>
</reference>
<feature type="coiled-coil region" evidence="1">
    <location>
        <begin position="18"/>
        <end position="45"/>
    </location>
</feature>
<dbReference type="Proteomes" id="UP000642265">
    <property type="component" value="Unassembled WGS sequence"/>
</dbReference>
<protein>
    <recommendedName>
        <fullName evidence="4">Tropomyosin</fullName>
    </recommendedName>
</protein>
<accession>A0A8I0TAF5</accession>
<dbReference type="EMBL" id="JACZKO010000040">
    <property type="protein sequence ID" value="MBE0562395.1"/>
    <property type="molecule type" value="Genomic_DNA"/>
</dbReference>
<proteinExistence type="predicted"/>
<evidence type="ECO:0000313" key="2">
    <source>
        <dbReference type="EMBL" id="MBE0562395.1"/>
    </source>
</evidence>
<sequence>MTNPRNLKKLIELQKLGSARLEQALAAANARKDALDEEREALIAMQDRRYDGDTLDIDPSLLIKRLGTNAAESQQLGQRLESQRKALLQEQRRVGLLEERLTDAENDRERRELSSLIEEFISRKTTNRSQNPD</sequence>
<reference evidence="2" key="2">
    <citation type="submission" date="2020-10" db="EMBL/GenBank/DDBJ databases">
        <title>Enrichment of novel Verrucomicrobia, Bacteroidetes and Krumholzibacteria in an oxygen-limited, methane- and iron-fed bioreactor inoculated with Bothnian Sea sediments.</title>
        <authorList>
            <person name="Martins P.D."/>
            <person name="de Jong A."/>
            <person name="Lenstra W.K."/>
            <person name="van Helmond N.A.G.M."/>
            <person name="Slomp C.P."/>
            <person name="Jetten M.S.M."/>
            <person name="Welte C.U."/>
            <person name="Rasigraf O."/>
        </authorList>
    </citation>
    <scope>NUCLEOTIDE SEQUENCE</scope>
    <source>
        <strain evidence="2">MAG47</strain>
    </source>
</reference>
<name>A0A8I0TAF5_BRUAN</name>
<organism evidence="2 3">
    <name type="scientific">Brucella anthropi</name>
    <name type="common">Ochrobactrum anthropi</name>
    <dbReference type="NCBI Taxonomy" id="529"/>
    <lineage>
        <taxon>Bacteria</taxon>
        <taxon>Pseudomonadati</taxon>
        <taxon>Pseudomonadota</taxon>
        <taxon>Alphaproteobacteria</taxon>
        <taxon>Hyphomicrobiales</taxon>
        <taxon>Brucellaceae</taxon>
        <taxon>Brucella/Ochrobactrum group</taxon>
        <taxon>Brucella</taxon>
    </lineage>
</organism>
<dbReference type="AlphaFoldDB" id="A0A8I0TAF5"/>
<dbReference type="RefSeq" id="WP_010660753.1">
    <property type="nucleotide sequence ID" value="NZ_CP130430.1"/>
</dbReference>
<keyword evidence="1" id="KW-0175">Coiled coil</keyword>